<dbReference type="SUPFAM" id="SSF56672">
    <property type="entry name" value="DNA/RNA polymerases"/>
    <property type="match status" value="1"/>
</dbReference>
<protein>
    <submittedName>
        <fullName evidence="2">Sodium channel protein 60E</fullName>
    </submittedName>
</protein>
<keyword evidence="2" id="KW-0813">Transport</keyword>
<feature type="compositionally biased region" description="Basic and acidic residues" evidence="1">
    <location>
        <begin position="379"/>
        <end position="405"/>
    </location>
</feature>
<evidence type="ECO:0000313" key="2">
    <source>
        <dbReference type="EMBL" id="CAK9086658.1"/>
    </source>
</evidence>
<dbReference type="EMBL" id="CAXAMM010039464">
    <property type="protein sequence ID" value="CAK9086658.1"/>
    <property type="molecule type" value="Genomic_DNA"/>
</dbReference>
<dbReference type="Proteomes" id="UP001642464">
    <property type="component" value="Unassembled WGS sequence"/>
</dbReference>
<feature type="region of interest" description="Disordered" evidence="1">
    <location>
        <begin position="309"/>
        <end position="352"/>
    </location>
</feature>
<gene>
    <name evidence="2" type="ORF">SCF082_LOCUS40988</name>
</gene>
<feature type="region of interest" description="Disordered" evidence="1">
    <location>
        <begin position="374"/>
        <end position="405"/>
    </location>
</feature>
<accession>A0ABP0QF50</accession>
<keyword evidence="2" id="KW-0407">Ion channel</keyword>
<evidence type="ECO:0000256" key="1">
    <source>
        <dbReference type="SAM" id="MobiDB-lite"/>
    </source>
</evidence>
<dbReference type="InterPro" id="IPR043502">
    <property type="entry name" value="DNA/RNA_pol_sf"/>
</dbReference>
<name>A0ABP0QF50_9DINO</name>
<reference evidence="2 3" key="1">
    <citation type="submission" date="2024-02" db="EMBL/GenBank/DDBJ databases">
        <authorList>
            <person name="Chen Y."/>
            <person name="Shah S."/>
            <person name="Dougan E. K."/>
            <person name="Thang M."/>
            <person name="Chan C."/>
        </authorList>
    </citation>
    <scope>NUCLEOTIDE SEQUENCE [LARGE SCALE GENOMIC DNA]</scope>
</reference>
<comment type="caution">
    <text evidence="2">The sequence shown here is derived from an EMBL/GenBank/DDBJ whole genome shotgun (WGS) entry which is preliminary data.</text>
</comment>
<keyword evidence="2" id="KW-0406">Ion transport</keyword>
<organism evidence="2 3">
    <name type="scientific">Durusdinium trenchii</name>
    <dbReference type="NCBI Taxonomy" id="1381693"/>
    <lineage>
        <taxon>Eukaryota</taxon>
        <taxon>Sar</taxon>
        <taxon>Alveolata</taxon>
        <taxon>Dinophyceae</taxon>
        <taxon>Suessiales</taxon>
        <taxon>Symbiodiniaceae</taxon>
        <taxon>Durusdinium</taxon>
    </lineage>
</organism>
<dbReference type="GO" id="GO:0034220">
    <property type="term" value="P:monoatomic ion transmembrane transport"/>
    <property type="evidence" value="ECO:0007669"/>
    <property type="project" value="UniProtKB-KW"/>
</dbReference>
<feature type="compositionally biased region" description="Basic residues" evidence="1">
    <location>
        <begin position="329"/>
        <end position="341"/>
    </location>
</feature>
<keyword evidence="3" id="KW-1185">Reference proteome</keyword>
<evidence type="ECO:0000313" key="3">
    <source>
        <dbReference type="Proteomes" id="UP001642464"/>
    </source>
</evidence>
<sequence>MSIVDSTAAFVQHCDSVDPSGTLKGLLTGQNINTYSKLAFAIGTPQKPPTEDEFSTFCTNLNRGVNLSISELSAVKRIHFEAVTIVVANLKSRVSADAGLEGVRKIPNAEKQARLISQQKRLTGIVIAGELQPSHALIDLANSMCDSNNVIWISPSKCSKREAEIAAGMKDKSSLVSIEQQTLKVSPAEPEVKTNTSSELLWQWAMMRRGIALDQCGLIEWGTHQLWIQQLLSLLAKDAPAGYAKITVEQLVRADKELFNLMAQDLQMKDVRLTDSPAPMSALMQALRTDPRITMYLLPLAKGVVRTVGADEDKDQGASKNKQPPKDPKPKKRQTPTKRARNLCPQELQGYKLKDSDGQPICWHYNMAAGCSEQAEDAFESRPRSERDEPSSQSREEGHPSTRLKRVADAEVFTHEAEQDAFHTERRNFAGVDVSQLIFMEIFAGTARLSKVVRDAGFQVMPIDKTAERSSQIHICLHDFTAADEFNQVLEFISANHDRIAWIHCAPACGTASQARNRPLPNLEAAGYKVAKPLRSLQHIYGLPGLQGLDKLRTEQANIVYDHTAELIRHAAQYNIQCSLENPTNSLFWQFPSIMQLMLDKPGYDVIFDNCCHGGARKKSTRWWALRAWFHSLAVLCDDQHVHASWRPVKQNGRLVYPTAEEAAYPILLCERLAQVLLDNALAFGATNPGTLPDQVPSTPMHRFLLDMLPRGKRYKPLVSCYQHYILAIHLPHEDPLQVAGLPKGCKPQARRVMTGVELRAEHDKFNDSDKFHGFFFTVSAKRILEDQLKGESGSYSFGATTCGVPREPMDFVEKAVEVGHPRSMAIHLSREVTRVLEANLFSNPHKIALKRVRFFKKWTIRAEELREQEAALKQSMPLHLSKLLAAKRLKLFEEMLEDCGFPDAKLVDDISQGFKLTGWLNQTGIFPRHTKRPQFSVETLRKLAKGLNKSIISQLQSSGFEDDIVKKTWELTKEEVDAGYIWEDHANDKWSCLAKRFGLVQKEKIRMIDDCTVGGLNKTIGVVEKFRIHCLDEMVAYLAWFLQHARETDSAIDLLGRTYDLKSAYKQFGVCERDRDFVRIAVANTDDKRVSFMGLNSLPFGAVGSVCGFLRISMAVWFIGITQLDLAWTAYFDDYTVFSPRVLCENTSKTVEALFDLIGLVFAREGSKATGFAKKFKSLGVEINLGPCDKGIIGISHTPDRVEELSALLKDFLDAGSITSKQSESLRGRLHWFESFAFGRVANQAIARLGDFTKRERSKCFLSNEDRQLLAFLRDRVLSAPPLLVTPTTMESWTIFTDGACEGESQKQGSVGGVLVAPSGKIVSYFGGVVQQSLMDALGYSKNPIYELELFPALAALWLWGDTVKGRQTVFYLDNDAARFSLIKASSSTQFGNRIVNAFASLELSLQVKVWFARVATESNIADEPSRLKYDSLESIGASRSLLDMDAVIALCH</sequence>
<proteinExistence type="predicted"/>